<dbReference type="InParanoid" id="M1DY74"/>
<sequence length="171" mass="20287">MKKFATDHENGRVSYAEHIRRAWKTRRILGEPVPNRFRPECSRDYKEWLKKSLVGTIEPGPNVPHIITDVGAKHQIRLHQLQEKFDRNELEHQRRHSEDAKVIAQLKQELQKSRQCMSELDDSMEQQIQSVERFIHQEGARLARDHLWANRYAMWEEVSIAKRSRLGERSG</sequence>
<evidence type="ECO:0000313" key="1">
    <source>
        <dbReference type="EnsemblPlants" id="PGSC0003DMT400096334"/>
    </source>
</evidence>
<organism evidence="1 2">
    <name type="scientific">Solanum tuberosum</name>
    <name type="common">Potato</name>
    <dbReference type="NCBI Taxonomy" id="4113"/>
    <lineage>
        <taxon>Eukaryota</taxon>
        <taxon>Viridiplantae</taxon>
        <taxon>Streptophyta</taxon>
        <taxon>Embryophyta</taxon>
        <taxon>Tracheophyta</taxon>
        <taxon>Spermatophyta</taxon>
        <taxon>Magnoliopsida</taxon>
        <taxon>eudicotyledons</taxon>
        <taxon>Gunneridae</taxon>
        <taxon>Pentapetalae</taxon>
        <taxon>asterids</taxon>
        <taxon>lamiids</taxon>
        <taxon>Solanales</taxon>
        <taxon>Solanaceae</taxon>
        <taxon>Solanoideae</taxon>
        <taxon>Solaneae</taxon>
        <taxon>Solanum</taxon>
    </lineage>
</organism>
<dbReference type="PaxDb" id="4113-PGSC0003DMT400096334"/>
<dbReference type="AlphaFoldDB" id="M1DY74"/>
<reference evidence="1" key="2">
    <citation type="submission" date="2015-06" db="UniProtKB">
        <authorList>
            <consortium name="EnsemblPlants"/>
        </authorList>
    </citation>
    <scope>IDENTIFICATION</scope>
    <source>
        <strain evidence="1">DM1-3 516 R44</strain>
    </source>
</reference>
<reference evidence="2" key="1">
    <citation type="journal article" date="2011" name="Nature">
        <title>Genome sequence and analysis of the tuber crop potato.</title>
        <authorList>
            <consortium name="The Potato Genome Sequencing Consortium"/>
        </authorList>
    </citation>
    <scope>NUCLEOTIDE SEQUENCE [LARGE SCALE GENOMIC DNA]</scope>
    <source>
        <strain evidence="2">cv. DM1-3 516 R44</strain>
    </source>
</reference>
<dbReference type="Proteomes" id="UP000011115">
    <property type="component" value="Unassembled WGS sequence"/>
</dbReference>
<dbReference type="HOGENOM" id="CLU_133511_0_0_1"/>
<keyword evidence="2" id="KW-1185">Reference proteome</keyword>
<proteinExistence type="predicted"/>
<accession>M1DY74</accession>
<dbReference type="Gramene" id="PGSC0003DMT400096334">
    <property type="protein sequence ID" value="PGSC0003DMT400096334"/>
    <property type="gene ID" value="PGSC0003DMG400045905"/>
</dbReference>
<dbReference type="EnsemblPlants" id="PGSC0003DMT400096334">
    <property type="protein sequence ID" value="PGSC0003DMT400096334"/>
    <property type="gene ID" value="PGSC0003DMG400045905"/>
</dbReference>
<evidence type="ECO:0000313" key="2">
    <source>
        <dbReference type="Proteomes" id="UP000011115"/>
    </source>
</evidence>
<name>M1DY74_SOLTU</name>
<protein>
    <submittedName>
        <fullName evidence="1">Uncharacterized protein</fullName>
    </submittedName>
</protein>